<keyword evidence="3" id="KW-1185">Reference proteome</keyword>
<evidence type="ECO:0000259" key="1">
    <source>
        <dbReference type="PROSITE" id="PS51384"/>
    </source>
</evidence>
<dbReference type="InterPro" id="IPR017927">
    <property type="entry name" value="FAD-bd_FR_type"/>
</dbReference>
<feature type="domain" description="FAD-binding FR-type" evidence="1">
    <location>
        <begin position="1"/>
        <end position="112"/>
    </location>
</feature>
<evidence type="ECO:0000313" key="2">
    <source>
        <dbReference type="EMBL" id="EJZ05118.1"/>
    </source>
</evidence>
<dbReference type="AlphaFoldDB" id="K0UR87"/>
<comment type="caution">
    <text evidence="2">The sequence shown here is derived from an EMBL/GenBank/DDBJ whole genome shotgun (WGS) entry which is preliminary data.</text>
</comment>
<dbReference type="EMBL" id="ALQA01000089">
    <property type="protein sequence ID" value="EJZ05118.1"/>
    <property type="molecule type" value="Genomic_DNA"/>
</dbReference>
<reference evidence="2 3" key="1">
    <citation type="journal article" date="2012" name="J. Bacteriol.">
        <title>Complete Genome Sequence of Mycobacterium vaccae Type Strain ATCC 25954.</title>
        <authorList>
            <person name="Ho Y.S."/>
            <person name="Adroub S.A."/>
            <person name="Abadi M."/>
            <person name="Al Alwan B."/>
            <person name="Alkhateeb R."/>
            <person name="Gao G."/>
            <person name="Ragab A."/>
            <person name="Ali S."/>
            <person name="van Soolingen D."/>
            <person name="Bitter W."/>
            <person name="Pain A."/>
            <person name="Abdallah A.M."/>
        </authorList>
    </citation>
    <scope>NUCLEOTIDE SEQUENCE [LARGE SCALE GENOMIC DNA]</scope>
    <source>
        <strain evidence="2 3">ATCC 25954</strain>
    </source>
</reference>
<dbReference type="InterPro" id="IPR039374">
    <property type="entry name" value="SIP_fam"/>
</dbReference>
<dbReference type="GO" id="GO:0016491">
    <property type="term" value="F:oxidoreductase activity"/>
    <property type="evidence" value="ECO:0007669"/>
    <property type="project" value="InterPro"/>
</dbReference>
<dbReference type="PROSITE" id="PS51384">
    <property type="entry name" value="FAD_FR"/>
    <property type="match status" value="1"/>
</dbReference>
<name>K0UR87_MYCVA</name>
<dbReference type="SUPFAM" id="SSF63380">
    <property type="entry name" value="Riboflavin synthase domain-like"/>
    <property type="match status" value="1"/>
</dbReference>
<dbReference type="eggNOG" id="COG2375">
    <property type="taxonomic scope" value="Bacteria"/>
</dbReference>
<proteinExistence type="predicted"/>
<evidence type="ECO:0000313" key="3">
    <source>
        <dbReference type="Proteomes" id="UP000006072"/>
    </source>
</evidence>
<gene>
    <name evidence="2" type="ORF">MVAC_26377</name>
</gene>
<accession>K0UR87</accession>
<dbReference type="Gene3D" id="3.40.50.80">
    <property type="entry name" value="Nucleotide-binding domain of ferredoxin-NADP reductase (FNR) module"/>
    <property type="match status" value="1"/>
</dbReference>
<dbReference type="InterPro" id="IPR007037">
    <property type="entry name" value="SIP_rossman_dom"/>
</dbReference>
<dbReference type="PANTHER" id="PTHR30157:SF0">
    <property type="entry name" value="NADPH-DEPENDENT FERRIC-CHELATE REDUCTASE"/>
    <property type="match status" value="1"/>
</dbReference>
<protein>
    <recommendedName>
        <fullName evidence="1">FAD-binding FR-type domain-containing protein</fullName>
    </recommendedName>
</protein>
<organism evidence="2 3">
    <name type="scientific">Mycolicibacterium vaccae ATCC 25954</name>
    <dbReference type="NCBI Taxonomy" id="1194972"/>
    <lineage>
        <taxon>Bacteria</taxon>
        <taxon>Bacillati</taxon>
        <taxon>Actinomycetota</taxon>
        <taxon>Actinomycetes</taxon>
        <taxon>Mycobacteriales</taxon>
        <taxon>Mycobacteriaceae</taxon>
        <taxon>Mycolicibacterium</taxon>
    </lineage>
</organism>
<dbReference type="HOGENOM" id="CLU_040923_3_0_11"/>
<dbReference type="InterPro" id="IPR039261">
    <property type="entry name" value="FNR_nucleotide-bd"/>
</dbReference>
<sequence length="271" mass="29875">MSFSHASVVETIRLTDRMQRIVLDVDDPAALHISTEADSAVGVYFPTGAADAAPQGRNYSVRYHNGPRLTIDVVLHAHGPGTEWASSARPGDRVGLDHARSWYRPEPETTWQLLVTDLSGLPATARILEELSGDGPAILVAEVADPVDLDYLPHHPRLTAIPLIGTGNGCGPSALARTVREIRLPEGRGYCWFAGEAAESRAVRKYLRGLGWSIDQYDITGYWRSDSEAWDRRFAEVQVDVFQVYERALTDGKGDKVAFEEFDDACERIGL</sequence>
<dbReference type="CDD" id="cd06193">
    <property type="entry name" value="siderophore_interacting"/>
    <property type="match status" value="1"/>
</dbReference>
<dbReference type="InterPro" id="IPR013113">
    <property type="entry name" value="SIP_FAD-bd"/>
</dbReference>
<dbReference type="Gene3D" id="2.40.30.10">
    <property type="entry name" value="Translation factors"/>
    <property type="match status" value="1"/>
</dbReference>
<dbReference type="RefSeq" id="WP_003932598.1">
    <property type="nucleotide sequence ID" value="NZ_JH814696.1"/>
</dbReference>
<dbReference type="PATRIC" id="fig|1194972.3.peg.5249"/>
<dbReference type="Pfam" id="PF08021">
    <property type="entry name" value="FAD_binding_9"/>
    <property type="match status" value="1"/>
</dbReference>
<dbReference type="PANTHER" id="PTHR30157">
    <property type="entry name" value="FERRIC REDUCTASE, NADPH-DEPENDENT"/>
    <property type="match status" value="1"/>
</dbReference>
<dbReference type="Proteomes" id="UP000006072">
    <property type="component" value="Unassembled WGS sequence"/>
</dbReference>
<dbReference type="Pfam" id="PF04954">
    <property type="entry name" value="SIP"/>
    <property type="match status" value="1"/>
</dbReference>
<dbReference type="InterPro" id="IPR017938">
    <property type="entry name" value="Riboflavin_synthase-like_b-brl"/>
</dbReference>